<evidence type="ECO:0000313" key="2">
    <source>
        <dbReference type="EMBL" id="APV44882.1"/>
    </source>
</evidence>
<dbReference type="KEGG" id="dfo:Dform_01561"/>
<organism evidence="2 3">
    <name type="scientific">Dehalogenimonas formicexedens</name>
    <dbReference type="NCBI Taxonomy" id="1839801"/>
    <lineage>
        <taxon>Bacteria</taxon>
        <taxon>Bacillati</taxon>
        <taxon>Chloroflexota</taxon>
        <taxon>Dehalococcoidia</taxon>
        <taxon>Dehalococcoidales</taxon>
        <taxon>Dehalococcoidaceae</taxon>
        <taxon>Dehalogenimonas</taxon>
    </lineage>
</organism>
<sequence>MPVARADFGMYTPPLYNRTVDEPCFLVDQNVGKLARWLRLLGYDAAFFTGEDDSRMVKQALAENRIILTRDTAIQYRRVATSGRLKVVTFETEDAEVQMRQLLSRFQLVDFSRPFTRCLEDNSLLRPVDKPAALNRVPAYTFKTQDEFMECPVCCRVYWRGSHWQALERRLARFRHQ</sequence>
<dbReference type="Proteomes" id="UP000185934">
    <property type="component" value="Chromosome"/>
</dbReference>
<accession>A0A1P8F8Y6</accession>
<dbReference type="PANTHER" id="PTHR39081">
    <property type="entry name" value="MUT7-C DOMAIN-CONTAINING PROTEIN"/>
    <property type="match status" value="1"/>
</dbReference>
<reference evidence="3" key="1">
    <citation type="submission" date="2016-11" db="EMBL/GenBank/DDBJ databases">
        <title>Dehalogenimonas formicexedens sp. nov., a chlorinated alkane respiring bacterium isolated from contaminated groundwater.</title>
        <authorList>
            <person name="Key T.A."/>
            <person name="Bowman K.S."/>
            <person name="Lee I."/>
            <person name="Chun J."/>
            <person name="Albuquerque L."/>
            <person name="da Costa M.S."/>
            <person name="Rainey F.A."/>
            <person name="Moe W.M."/>
        </authorList>
    </citation>
    <scope>NUCLEOTIDE SEQUENCE [LARGE SCALE GENOMIC DNA]</scope>
    <source>
        <strain evidence="3">NSZ-14</strain>
    </source>
</reference>
<dbReference type="InterPro" id="IPR002782">
    <property type="entry name" value="Mut7-C_RNAse_dom"/>
</dbReference>
<name>A0A1P8F8Y6_9CHLR</name>
<dbReference type="PANTHER" id="PTHR39081:SF1">
    <property type="entry name" value="MUT7-C RNASE DOMAIN-CONTAINING PROTEIN"/>
    <property type="match status" value="1"/>
</dbReference>
<evidence type="ECO:0000259" key="1">
    <source>
        <dbReference type="Pfam" id="PF01927"/>
    </source>
</evidence>
<proteinExistence type="predicted"/>
<dbReference type="STRING" id="1839801.Dform_01561"/>
<dbReference type="EMBL" id="CP018258">
    <property type="protein sequence ID" value="APV44882.1"/>
    <property type="molecule type" value="Genomic_DNA"/>
</dbReference>
<keyword evidence="3" id="KW-1185">Reference proteome</keyword>
<feature type="domain" description="Mut7-C RNAse" evidence="1">
    <location>
        <begin position="25"/>
        <end position="170"/>
    </location>
</feature>
<evidence type="ECO:0000313" key="3">
    <source>
        <dbReference type="Proteomes" id="UP000185934"/>
    </source>
</evidence>
<gene>
    <name evidence="2" type="ORF">Dform_01561</name>
</gene>
<dbReference type="Pfam" id="PF01927">
    <property type="entry name" value="Mut7-C"/>
    <property type="match status" value="1"/>
</dbReference>
<dbReference type="AlphaFoldDB" id="A0A1P8F8Y6"/>
<protein>
    <recommendedName>
        <fullName evidence="1">Mut7-C RNAse domain-containing protein</fullName>
    </recommendedName>
</protein>